<feature type="transmembrane region" description="Helical" evidence="1">
    <location>
        <begin position="33"/>
        <end position="50"/>
    </location>
</feature>
<keyword evidence="3" id="KW-1185">Reference proteome</keyword>
<keyword evidence="1" id="KW-1133">Transmembrane helix</keyword>
<keyword evidence="1" id="KW-0812">Transmembrane</keyword>
<sequence length="83" mass="9942">MNWIGLYFGLYVLATIGIYHILIVILEQRFATWPWVGFLLLGLVCLYFSLRMQDVGWSMWWGYNAFINLWSVKEMFDQAKRRA</sequence>
<organism evidence="2 3">
    <name type="scientific">Syntrophomonas wolfei subsp. wolfei (strain DSM 2245B / Goettingen)</name>
    <dbReference type="NCBI Taxonomy" id="335541"/>
    <lineage>
        <taxon>Bacteria</taxon>
        <taxon>Bacillati</taxon>
        <taxon>Bacillota</taxon>
        <taxon>Clostridia</taxon>
        <taxon>Eubacteriales</taxon>
        <taxon>Syntrophomonadaceae</taxon>
        <taxon>Syntrophomonas</taxon>
    </lineage>
</organism>
<evidence type="ECO:0000313" key="3">
    <source>
        <dbReference type="Proteomes" id="UP000001968"/>
    </source>
</evidence>
<feature type="transmembrane region" description="Helical" evidence="1">
    <location>
        <begin position="6"/>
        <end position="26"/>
    </location>
</feature>
<proteinExistence type="predicted"/>
<evidence type="ECO:0000313" key="2">
    <source>
        <dbReference type="EMBL" id="ABI68370.1"/>
    </source>
</evidence>
<evidence type="ECO:0000256" key="1">
    <source>
        <dbReference type="SAM" id="Phobius"/>
    </source>
</evidence>
<protein>
    <recommendedName>
        <fullName evidence="4">DUF4491 domain-containing protein</fullName>
    </recommendedName>
</protein>
<feature type="transmembrane region" description="Helical" evidence="1">
    <location>
        <begin position="56"/>
        <end position="72"/>
    </location>
</feature>
<dbReference type="AlphaFoldDB" id="Q0AY34"/>
<reference evidence="3" key="1">
    <citation type="journal article" date="2010" name="Environ. Microbiol.">
        <title>The genome of Syntrophomonas wolfei: new insights into syntrophic metabolism and biohydrogen production.</title>
        <authorList>
            <person name="Sieber J.R."/>
            <person name="Sims D.R."/>
            <person name="Han C."/>
            <person name="Kim E."/>
            <person name="Lykidis A."/>
            <person name="Lapidus A.L."/>
            <person name="McDonnald E."/>
            <person name="Rohlin L."/>
            <person name="Culley D.E."/>
            <person name="Gunsalus R."/>
            <person name="McInerney M.J."/>
        </authorList>
    </citation>
    <scope>NUCLEOTIDE SEQUENCE [LARGE SCALE GENOMIC DNA]</scope>
    <source>
        <strain evidence="3">DSM 2245B / Goettingen</strain>
    </source>
</reference>
<dbReference type="InterPro" id="IPR027890">
    <property type="entry name" value="DUF4491"/>
</dbReference>
<dbReference type="HOGENOM" id="CLU_158611_0_0_9"/>
<dbReference type="STRING" id="335541.Swol_1060"/>
<dbReference type="EMBL" id="CP000448">
    <property type="protein sequence ID" value="ABI68370.1"/>
    <property type="molecule type" value="Genomic_DNA"/>
</dbReference>
<dbReference type="OrthoDB" id="9814848at2"/>
<dbReference type="Pfam" id="PF14898">
    <property type="entry name" value="DUF4491"/>
    <property type="match status" value="1"/>
</dbReference>
<dbReference type="RefSeq" id="WP_011640474.1">
    <property type="nucleotide sequence ID" value="NC_008346.1"/>
</dbReference>
<dbReference type="KEGG" id="swo:Swol_1060"/>
<evidence type="ECO:0008006" key="4">
    <source>
        <dbReference type="Google" id="ProtNLM"/>
    </source>
</evidence>
<dbReference type="Proteomes" id="UP000001968">
    <property type="component" value="Chromosome"/>
</dbReference>
<accession>Q0AY34</accession>
<name>Q0AY34_SYNWW</name>
<gene>
    <name evidence="2" type="ordered locus">Swol_1060</name>
</gene>
<keyword evidence="1" id="KW-0472">Membrane</keyword>